<dbReference type="EMBL" id="JACXVP010000011">
    <property type="protein sequence ID" value="KAG5574405.1"/>
    <property type="molecule type" value="Genomic_DNA"/>
</dbReference>
<keyword evidence="2" id="KW-1185">Reference proteome</keyword>
<sequence>MTTKKKKKLKLLANRQLFKVQQKKKMKKSISITENQMNIVDQCTEIPLPEQLLCLKGYIYIGVSVLDGMLCAYSTSNLPMK</sequence>
<dbReference type="AlphaFoldDB" id="A0A9J5WG20"/>
<dbReference type="OrthoDB" id="1328052at2759"/>
<proteinExistence type="predicted"/>
<comment type="caution">
    <text evidence="1">The sequence shown here is derived from an EMBL/GenBank/DDBJ whole genome shotgun (WGS) entry which is preliminary data.</text>
</comment>
<reference evidence="1 2" key="1">
    <citation type="submission" date="2020-09" db="EMBL/GenBank/DDBJ databases">
        <title>De no assembly of potato wild relative species, Solanum commersonii.</title>
        <authorList>
            <person name="Cho K."/>
        </authorList>
    </citation>
    <scope>NUCLEOTIDE SEQUENCE [LARGE SCALE GENOMIC DNA]</scope>
    <source>
        <strain evidence="1">LZ3.2</strain>
        <tissue evidence="1">Leaf</tissue>
    </source>
</reference>
<dbReference type="Proteomes" id="UP000824120">
    <property type="component" value="Chromosome 11"/>
</dbReference>
<name>A0A9J5WG20_SOLCO</name>
<protein>
    <submittedName>
        <fullName evidence="1">Uncharacterized protein</fullName>
    </submittedName>
</protein>
<gene>
    <name evidence="1" type="ORF">H5410_054539</name>
</gene>
<organism evidence="1 2">
    <name type="scientific">Solanum commersonii</name>
    <name type="common">Commerson's wild potato</name>
    <name type="synonym">Commerson's nightshade</name>
    <dbReference type="NCBI Taxonomy" id="4109"/>
    <lineage>
        <taxon>Eukaryota</taxon>
        <taxon>Viridiplantae</taxon>
        <taxon>Streptophyta</taxon>
        <taxon>Embryophyta</taxon>
        <taxon>Tracheophyta</taxon>
        <taxon>Spermatophyta</taxon>
        <taxon>Magnoliopsida</taxon>
        <taxon>eudicotyledons</taxon>
        <taxon>Gunneridae</taxon>
        <taxon>Pentapetalae</taxon>
        <taxon>asterids</taxon>
        <taxon>lamiids</taxon>
        <taxon>Solanales</taxon>
        <taxon>Solanaceae</taxon>
        <taxon>Solanoideae</taxon>
        <taxon>Solaneae</taxon>
        <taxon>Solanum</taxon>
    </lineage>
</organism>
<evidence type="ECO:0000313" key="1">
    <source>
        <dbReference type="EMBL" id="KAG5574405.1"/>
    </source>
</evidence>
<accession>A0A9J5WG20</accession>
<evidence type="ECO:0000313" key="2">
    <source>
        <dbReference type="Proteomes" id="UP000824120"/>
    </source>
</evidence>